<dbReference type="Pfam" id="PF01078">
    <property type="entry name" value="Mg_chelatase"/>
    <property type="match status" value="1"/>
</dbReference>
<dbReference type="GO" id="GO:0005524">
    <property type="term" value="F:ATP binding"/>
    <property type="evidence" value="ECO:0007669"/>
    <property type="project" value="InterPro"/>
</dbReference>
<dbReference type="InterPro" id="IPR025158">
    <property type="entry name" value="Mg_chelat-rel_C"/>
</dbReference>
<accession>A0A3B1DPG4</accession>
<proteinExistence type="inferred from homology"/>
<dbReference type="InterPro" id="IPR027417">
    <property type="entry name" value="P-loop_NTPase"/>
</dbReference>
<dbReference type="SMART" id="SM00382">
    <property type="entry name" value="AAA"/>
    <property type="match status" value="1"/>
</dbReference>
<dbReference type="NCBIfam" id="TIGR00368">
    <property type="entry name" value="YifB family Mg chelatase-like AAA ATPase"/>
    <property type="match status" value="1"/>
</dbReference>
<dbReference type="PANTHER" id="PTHR32039:SF7">
    <property type="entry name" value="COMPETENCE PROTEIN COMM"/>
    <property type="match status" value="1"/>
</dbReference>
<reference evidence="4" key="1">
    <citation type="submission" date="2018-06" db="EMBL/GenBank/DDBJ databases">
        <authorList>
            <person name="Zhirakovskaya E."/>
        </authorList>
    </citation>
    <scope>NUCLEOTIDE SEQUENCE</scope>
</reference>
<feature type="region of interest" description="Disordered" evidence="2">
    <location>
        <begin position="100"/>
        <end position="130"/>
    </location>
</feature>
<dbReference type="Pfam" id="PF13335">
    <property type="entry name" value="Mg_chelatase_C"/>
    <property type="match status" value="1"/>
</dbReference>
<evidence type="ECO:0000256" key="1">
    <source>
        <dbReference type="ARBA" id="ARBA00006354"/>
    </source>
</evidence>
<feature type="compositionally biased region" description="Basic and acidic residues" evidence="2">
    <location>
        <begin position="121"/>
        <end position="130"/>
    </location>
</feature>
<dbReference type="PANTHER" id="PTHR32039">
    <property type="entry name" value="MAGNESIUM-CHELATASE SUBUNIT CHLI"/>
    <property type="match status" value="1"/>
</dbReference>
<evidence type="ECO:0000313" key="4">
    <source>
        <dbReference type="EMBL" id="VAX36890.1"/>
    </source>
</evidence>
<evidence type="ECO:0000256" key="2">
    <source>
        <dbReference type="SAM" id="MobiDB-lite"/>
    </source>
</evidence>
<feature type="domain" description="AAA+ ATPase" evidence="3">
    <location>
        <begin position="361"/>
        <end position="529"/>
    </location>
</feature>
<dbReference type="Pfam" id="PF13541">
    <property type="entry name" value="ChlI"/>
    <property type="match status" value="1"/>
</dbReference>
<dbReference type="InterPro" id="IPR045006">
    <property type="entry name" value="CHLI-like"/>
</dbReference>
<dbReference type="InterPro" id="IPR000523">
    <property type="entry name" value="Mg_chelatse_chII-like_cat_dom"/>
</dbReference>
<dbReference type="SUPFAM" id="SSF54211">
    <property type="entry name" value="Ribosomal protein S5 domain 2-like"/>
    <property type="match status" value="1"/>
</dbReference>
<feature type="region of interest" description="Disordered" evidence="2">
    <location>
        <begin position="221"/>
        <end position="241"/>
    </location>
</feature>
<evidence type="ECO:0000259" key="3">
    <source>
        <dbReference type="SMART" id="SM00382"/>
    </source>
</evidence>
<organism evidence="4">
    <name type="scientific">hydrothermal vent metagenome</name>
    <dbReference type="NCBI Taxonomy" id="652676"/>
    <lineage>
        <taxon>unclassified sequences</taxon>
        <taxon>metagenomes</taxon>
        <taxon>ecological metagenomes</taxon>
    </lineage>
</organism>
<dbReference type="InterPro" id="IPR020568">
    <property type="entry name" value="Ribosomal_Su5_D2-typ_SF"/>
</dbReference>
<protein>
    <submittedName>
        <fullName evidence="4">MG(2+) CHELATASE FAMILY PROTEIN / ComM-related protein</fullName>
    </submittedName>
</protein>
<dbReference type="EMBL" id="UOGK01000083">
    <property type="protein sequence ID" value="VAX36890.1"/>
    <property type="molecule type" value="Genomic_DNA"/>
</dbReference>
<dbReference type="SUPFAM" id="SSF52540">
    <property type="entry name" value="P-loop containing nucleoside triphosphate hydrolases"/>
    <property type="match status" value="1"/>
</dbReference>
<sequence>PIWIDDMTVDGLDKDALVTLSAKRISALKLLEMVLDKVGDEAAVFSGGNTWQMTNWGSLECGPKEMLARRARLEIYPINDLLWEIPDYDEAPTIDLQSVLQSSRGGGGGRSPFRNTQQQQQDRDRATKDERAQDIIDIIESLVEPETWLTGGGTATIRYFQNNLLVRAPDFVHRQLGGYPWWPAAQTSAKVVNGRRYVSLGVDTGISTVDDLVNQPVTGVVGGGPGGGGGGGGGGSGGGAGGGDGLDYRQAVMAGELALDGRVRPIKGALALASMAKATGARAVIVPAENAAEAAIVSGLDVYGVGTLAELVGLLTGQLDVEPHPPPDVAGILQQVEAPIDFAEVRGQEGVKRAITIAAAGGHNLLMLGPAGTGKTMMAKALPGVLPPLTPEEAVEITRIYSAAGVLEPGEGLVTSRPVRSPHHTASAPAIVGGGMIPKPGEISLAHRGVLFLDELAEFPRLVLETLRQPLEDHVVTIARAHGSLRFPASFMLIAAMNPTPKGDMPVGEVGRRAMERYLSKISGPLLDRIDIHVEAPAVPFDQLTGKAERGTSTAQMREQAAAAHARQIARQGVGVPNARLSGRQLDELAPMEDACRQVLRHAMTELKLSARAYDKIRRLARTIADLAGEETLTVAHISEAVSYRLLDRSV</sequence>
<feature type="non-terminal residue" evidence="4">
    <location>
        <position position="1"/>
    </location>
</feature>
<dbReference type="Gene3D" id="3.40.50.300">
    <property type="entry name" value="P-loop containing nucleotide triphosphate hydrolases"/>
    <property type="match status" value="1"/>
</dbReference>
<dbReference type="InterPro" id="IPR014721">
    <property type="entry name" value="Ribsml_uS5_D2-typ_fold_subgr"/>
</dbReference>
<comment type="similarity">
    <text evidence="1">Belongs to the Mg-chelatase subunits D/I family. ComM subfamily.</text>
</comment>
<dbReference type="InterPro" id="IPR004482">
    <property type="entry name" value="Mg_chelat-rel"/>
</dbReference>
<dbReference type="AlphaFoldDB" id="A0A3B1DPG4"/>
<dbReference type="Gene3D" id="3.30.230.10">
    <property type="match status" value="1"/>
</dbReference>
<name>A0A3B1DPG4_9ZZZZ</name>
<dbReference type="InterPro" id="IPR003593">
    <property type="entry name" value="AAA+_ATPase"/>
</dbReference>
<gene>
    <name evidence="4" type="ORF">MNBD_PLANCTO03-1746</name>
</gene>